<dbReference type="Gene3D" id="1.10.10.60">
    <property type="entry name" value="Homeodomain-like"/>
    <property type="match status" value="1"/>
</dbReference>
<dbReference type="InterPro" id="IPR011006">
    <property type="entry name" value="CheY-like_superfamily"/>
</dbReference>
<dbReference type="Pfam" id="PF00072">
    <property type="entry name" value="Response_reg"/>
    <property type="match status" value="1"/>
</dbReference>
<evidence type="ECO:0000256" key="3">
    <source>
        <dbReference type="ARBA" id="ARBA00023015"/>
    </source>
</evidence>
<dbReference type="PROSITE" id="PS50110">
    <property type="entry name" value="RESPONSE_REGULATORY"/>
    <property type="match status" value="1"/>
</dbReference>
<dbReference type="Proteomes" id="UP000199437">
    <property type="component" value="Unassembled WGS sequence"/>
</dbReference>
<dbReference type="GO" id="GO:0005524">
    <property type="term" value="F:ATP binding"/>
    <property type="evidence" value="ECO:0007669"/>
    <property type="project" value="UniProtKB-KW"/>
</dbReference>
<dbReference type="Pfam" id="PF02954">
    <property type="entry name" value="HTH_8"/>
    <property type="match status" value="1"/>
</dbReference>
<dbReference type="InterPro" id="IPR009057">
    <property type="entry name" value="Homeodomain-like_sf"/>
</dbReference>
<dbReference type="STRING" id="1267423.SAMN05216290_2642"/>
<feature type="modified residue" description="4-aspartylphosphate" evidence="6">
    <location>
        <position position="56"/>
    </location>
</feature>
<dbReference type="GO" id="GO:0006355">
    <property type="term" value="P:regulation of DNA-templated transcription"/>
    <property type="evidence" value="ECO:0007669"/>
    <property type="project" value="InterPro"/>
</dbReference>
<dbReference type="PRINTS" id="PR01590">
    <property type="entry name" value="HTHFIS"/>
</dbReference>
<evidence type="ECO:0000256" key="2">
    <source>
        <dbReference type="ARBA" id="ARBA00022840"/>
    </source>
</evidence>
<dbReference type="InterPro" id="IPR002197">
    <property type="entry name" value="HTH_Fis"/>
</dbReference>
<keyword evidence="1" id="KW-0547">Nucleotide-binding</keyword>
<dbReference type="SMART" id="SM00448">
    <property type="entry name" value="REC"/>
    <property type="match status" value="1"/>
</dbReference>
<organism evidence="9 10">
    <name type="scientific">Roseivirga pacifica</name>
    <dbReference type="NCBI Taxonomy" id="1267423"/>
    <lineage>
        <taxon>Bacteria</taxon>
        <taxon>Pseudomonadati</taxon>
        <taxon>Bacteroidota</taxon>
        <taxon>Cytophagia</taxon>
        <taxon>Cytophagales</taxon>
        <taxon>Roseivirgaceae</taxon>
        <taxon>Roseivirga</taxon>
    </lineage>
</organism>
<dbReference type="FunFam" id="3.40.50.300:FF:000006">
    <property type="entry name" value="DNA-binding transcriptional regulator NtrC"/>
    <property type="match status" value="1"/>
</dbReference>
<keyword evidence="4 9" id="KW-0238">DNA-binding</keyword>
<evidence type="ECO:0000256" key="4">
    <source>
        <dbReference type="ARBA" id="ARBA00023125"/>
    </source>
</evidence>
<dbReference type="InterPro" id="IPR025944">
    <property type="entry name" value="Sigma_54_int_dom_CS"/>
</dbReference>
<feature type="domain" description="Response regulatory" evidence="8">
    <location>
        <begin position="7"/>
        <end position="126"/>
    </location>
</feature>
<dbReference type="PROSITE" id="PS50045">
    <property type="entry name" value="SIGMA54_INTERACT_4"/>
    <property type="match status" value="1"/>
</dbReference>
<dbReference type="PANTHER" id="PTHR32071">
    <property type="entry name" value="TRANSCRIPTIONAL REGULATORY PROTEIN"/>
    <property type="match status" value="1"/>
</dbReference>
<dbReference type="PANTHER" id="PTHR32071:SF113">
    <property type="entry name" value="ALGINATE BIOSYNTHESIS TRANSCRIPTIONAL REGULATORY PROTEIN ALGB"/>
    <property type="match status" value="1"/>
</dbReference>
<dbReference type="SUPFAM" id="SSF46689">
    <property type="entry name" value="Homeodomain-like"/>
    <property type="match status" value="1"/>
</dbReference>
<evidence type="ECO:0000313" key="10">
    <source>
        <dbReference type="Proteomes" id="UP000199437"/>
    </source>
</evidence>
<dbReference type="SUPFAM" id="SSF52540">
    <property type="entry name" value="P-loop containing nucleoside triphosphate hydrolases"/>
    <property type="match status" value="1"/>
</dbReference>
<name>A0A1I0QRY9_9BACT</name>
<dbReference type="InterPro" id="IPR027417">
    <property type="entry name" value="P-loop_NTPase"/>
</dbReference>
<evidence type="ECO:0000259" key="8">
    <source>
        <dbReference type="PROSITE" id="PS50110"/>
    </source>
</evidence>
<dbReference type="InterPro" id="IPR058031">
    <property type="entry name" value="AAA_lid_NorR"/>
</dbReference>
<evidence type="ECO:0000256" key="1">
    <source>
        <dbReference type="ARBA" id="ARBA00022741"/>
    </source>
</evidence>
<feature type="domain" description="Sigma-54 factor interaction" evidence="7">
    <location>
        <begin position="156"/>
        <end position="385"/>
    </location>
</feature>
<sequence>MAKIEAKILVVDDDIDVLNTARIYLKQQFSLVQIENDPQNIPLHFERDSFDVVLLDMNFRKGENDGSDGLFWLNKILEIDPNAIVILVTAYGEFDLAVQAIKAGGTDFITKPWKNEKLYGTITSALQLRKSKLEVDRLKNTQKTLETDIDSKYENFLGDSPAMQQVFSLIDKVAPTDATVLILGENGTGKELAARALHKRSKRANKVFIKVDLGSISETLFESELFGHVKGAFTDAKEDKPGRFELASGGTLFLDEIGNLSLPLQAKLLSVLQQRKVSRVGSNKEIPIDIRLVCATNMPLYEMVDSGKFRQDLLYRINTVELNMPSLSERTEDIEILAAHFINVFGKKYNKDKVRIDAATIAKLKKYSWPGNIRELEHAIERAIILADGNKLSTQDFLLNTSKVTESSDSEIMNLSEMEKRLILKALDKHQGNVTRAAKELGIDRLALYRRMQKYGL</sequence>
<dbReference type="Gene3D" id="3.40.50.2300">
    <property type="match status" value="1"/>
</dbReference>
<reference evidence="10" key="1">
    <citation type="submission" date="2016-10" db="EMBL/GenBank/DDBJ databases">
        <authorList>
            <person name="Varghese N."/>
            <person name="Submissions S."/>
        </authorList>
    </citation>
    <scope>NUCLEOTIDE SEQUENCE [LARGE SCALE GENOMIC DNA]</scope>
    <source>
        <strain evidence="10">CGMCC 1.12402</strain>
    </source>
</reference>
<keyword evidence="3" id="KW-0805">Transcription regulation</keyword>
<accession>A0A1I0QRY9</accession>
<keyword evidence="5" id="KW-0804">Transcription</keyword>
<dbReference type="AlphaFoldDB" id="A0A1I0QRY9"/>
<evidence type="ECO:0000313" key="9">
    <source>
        <dbReference type="EMBL" id="SEW30343.1"/>
    </source>
</evidence>
<dbReference type="Gene3D" id="3.40.50.300">
    <property type="entry name" value="P-loop containing nucleotide triphosphate hydrolases"/>
    <property type="match status" value="1"/>
</dbReference>
<dbReference type="EMBL" id="FOIR01000002">
    <property type="protein sequence ID" value="SEW30343.1"/>
    <property type="molecule type" value="Genomic_DNA"/>
</dbReference>
<dbReference type="GeneID" id="99987334"/>
<proteinExistence type="predicted"/>
<evidence type="ECO:0000256" key="6">
    <source>
        <dbReference type="PROSITE-ProRule" id="PRU00169"/>
    </source>
</evidence>
<dbReference type="Gene3D" id="1.10.8.60">
    <property type="match status" value="1"/>
</dbReference>
<dbReference type="GO" id="GO:0043565">
    <property type="term" value="F:sequence-specific DNA binding"/>
    <property type="evidence" value="ECO:0007669"/>
    <property type="project" value="InterPro"/>
</dbReference>
<dbReference type="SMART" id="SM00382">
    <property type="entry name" value="AAA"/>
    <property type="match status" value="1"/>
</dbReference>
<gene>
    <name evidence="9" type="ORF">SAMN05216290_2642</name>
</gene>
<dbReference type="CDD" id="cd00009">
    <property type="entry name" value="AAA"/>
    <property type="match status" value="1"/>
</dbReference>
<evidence type="ECO:0000256" key="5">
    <source>
        <dbReference type="ARBA" id="ARBA00023163"/>
    </source>
</evidence>
<dbReference type="Pfam" id="PF25601">
    <property type="entry name" value="AAA_lid_14"/>
    <property type="match status" value="1"/>
</dbReference>
<dbReference type="Pfam" id="PF00158">
    <property type="entry name" value="Sigma54_activat"/>
    <property type="match status" value="1"/>
</dbReference>
<dbReference type="PROSITE" id="PS00676">
    <property type="entry name" value="SIGMA54_INTERACT_2"/>
    <property type="match status" value="1"/>
</dbReference>
<keyword evidence="2" id="KW-0067">ATP-binding</keyword>
<protein>
    <submittedName>
        <fullName evidence="9">DNA-binding transcriptional response regulator, NtrC family, contains REC, AAA-type ATPase, and a Fis-type DNA-binding domains</fullName>
    </submittedName>
</protein>
<dbReference type="PROSITE" id="PS00688">
    <property type="entry name" value="SIGMA54_INTERACT_3"/>
    <property type="match status" value="1"/>
</dbReference>
<dbReference type="RefSeq" id="WP_090259036.1">
    <property type="nucleotide sequence ID" value="NZ_FOIR01000002.1"/>
</dbReference>
<dbReference type="GO" id="GO:0000160">
    <property type="term" value="P:phosphorelay signal transduction system"/>
    <property type="evidence" value="ECO:0007669"/>
    <property type="project" value="InterPro"/>
</dbReference>
<keyword evidence="6" id="KW-0597">Phosphoprotein</keyword>
<dbReference type="OrthoDB" id="9782110at2"/>
<dbReference type="InterPro" id="IPR003593">
    <property type="entry name" value="AAA+_ATPase"/>
</dbReference>
<keyword evidence="10" id="KW-1185">Reference proteome</keyword>
<dbReference type="InterPro" id="IPR025943">
    <property type="entry name" value="Sigma_54_int_dom_ATP-bd_2"/>
</dbReference>
<dbReference type="InterPro" id="IPR001789">
    <property type="entry name" value="Sig_transdc_resp-reg_receiver"/>
</dbReference>
<dbReference type="SUPFAM" id="SSF52172">
    <property type="entry name" value="CheY-like"/>
    <property type="match status" value="1"/>
</dbReference>
<dbReference type="InterPro" id="IPR002078">
    <property type="entry name" value="Sigma_54_int"/>
</dbReference>
<evidence type="ECO:0000259" key="7">
    <source>
        <dbReference type="PROSITE" id="PS50045"/>
    </source>
</evidence>